<protein>
    <recommendedName>
        <fullName evidence="4">PpiC domain-containing protein</fullName>
    </recommendedName>
</protein>
<dbReference type="InterPro" id="IPR027304">
    <property type="entry name" value="Trigger_fact/SurA_dom_sf"/>
</dbReference>
<organism evidence="2 3">
    <name type="scientific">Actinophytocola gossypii</name>
    <dbReference type="NCBI Taxonomy" id="2812003"/>
    <lineage>
        <taxon>Bacteria</taxon>
        <taxon>Bacillati</taxon>
        <taxon>Actinomycetota</taxon>
        <taxon>Actinomycetes</taxon>
        <taxon>Pseudonocardiales</taxon>
        <taxon>Pseudonocardiaceae</taxon>
    </lineage>
</organism>
<accession>A0ABT2J3J0</accession>
<sequence>MRRGLLAGVLAAVAALVVTGVVLVQPSGDIATVDGHAVTRDELLFHMERLAPTVRNELRDAGDTFDWNQRAGDTTALRVLADRALEEIRRDKTLLVLARDQGLVDSVDHTAFLDELADENDARAEAVAAGKTVYGVTEFSPEEFYTKRLAELATSLKDRLSANPGDPLHVTDAEVRHEFDTNRADWSANATTYTYSTLVVPVPEGASPDYASALRRRVAAADRLADVAPGEPGARITSGTYGGSGSTGRNAHDQQLTAVLGNLAPGEVSDPVAGADHITYYQLDGKTVDEDAAFAGYAKRIRISLVDEKFSQLLQRRVDDGEFEVDTAALDAIDEEDVRL</sequence>
<evidence type="ECO:0008006" key="4">
    <source>
        <dbReference type="Google" id="ProtNLM"/>
    </source>
</evidence>
<evidence type="ECO:0000313" key="3">
    <source>
        <dbReference type="Proteomes" id="UP001156441"/>
    </source>
</evidence>
<name>A0ABT2J3J0_9PSEU</name>
<dbReference type="SUPFAM" id="SSF109998">
    <property type="entry name" value="Triger factor/SurA peptide-binding domain-like"/>
    <property type="match status" value="1"/>
</dbReference>
<comment type="caution">
    <text evidence="2">The sequence shown here is derived from an EMBL/GenBank/DDBJ whole genome shotgun (WGS) entry which is preliminary data.</text>
</comment>
<gene>
    <name evidence="2" type="ORF">JT362_02970</name>
</gene>
<feature type="region of interest" description="Disordered" evidence="1">
    <location>
        <begin position="229"/>
        <end position="249"/>
    </location>
</feature>
<proteinExistence type="predicted"/>
<dbReference type="EMBL" id="JAFFZE010000004">
    <property type="protein sequence ID" value="MCT2582085.1"/>
    <property type="molecule type" value="Genomic_DNA"/>
</dbReference>
<dbReference type="Proteomes" id="UP001156441">
    <property type="component" value="Unassembled WGS sequence"/>
</dbReference>
<dbReference type="RefSeq" id="WP_260189438.1">
    <property type="nucleotide sequence ID" value="NZ_JAFFZE010000004.1"/>
</dbReference>
<evidence type="ECO:0000256" key="1">
    <source>
        <dbReference type="SAM" id="MobiDB-lite"/>
    </source>
</evidence>
<keyword evidence="3" id="KW-1185">Reference proteome</keyword>
<evidence type="ECO:0000313" key="2">
    <source>
        <dbReference type="EMBL" id="MCT2582085.1"/>
    </source>
</evidence>
<reference evidence="2 3" key="1">
    <citation type="submission" date="2021-02" db="EMBL/GenBank/DDBJ databases">
        <title>Actinophytocola xerophila sp. nov., isolated from soil of cotton cropping field.</title>
        <authorList>
            <person name="Huang R."/>
            <person name="Chen X."/>
            <person name="Ge X."/>
            <person name="Liu W."/>
        </authorList>
    </citation>
    <scope>NUCLEOTIDE SEQUENCE [LARGE SCALE GENOMIC DNA]</scope>
    <source>
        <strain evidence="2 3">S1-96</strain>
    </source>
</reference>